<dbReference type="EMBL" id="CAJNNV010003282">
    <property type="protein sequence ID" value="CAE8588733.1"/>
    <property type="molecule type" value="Genomic_DNA"/>
</dbReference>
<comment type="caution">
    <text evidence="2">The sequence shown here is derived from an EMBL/GenBank/DDBJ whole genome shotgun (WGS) entry which is preliminary data.</text>
</comment>
<accession>A0A813DJA1</accession>
<dbReference type="OrthoDB" id="4078635at2759"/>
<feature type="non-terminal residue" evidence="2">
    <location>
        <position position="134"/>
    </location>
</feature>
<protein>
    <submittedName>
        <fullName evidence="2">Uncharacterized protein</fullName>
    </submittedName>
</protein>
<dbReference type="Gene3D" id="1.10.10.850">
    <property type="match status" value="1"/>
</dbReference>
<reference evidence="2" key="1">
    <citation type="submission" date="2021-02" db="EMBL/GenBank/DDBJ databases">
        <authorList>
            <person name="Dougan E. K."/>
            <person name="Rhodes N."/>
            <person name="Thang M."/>
            <person name="Chan C."/>
        </authorList>
    </citation>
    <scope>NUCLEOTIDE SEQUENCE</scope>
</reference>
<name>A0A813DJA1_POLGL</name>
<sequence>DHPHIKGATVKGVEPLYEAIQKGTDKDWEERAGCMTFPDAVASVLKSKGVDTSRWLKESLKFSLPETSLQLVFFVVCCCCFCLLLNWLLFVGVDMKFSLPETSLQLTLLLFISVVLHFCLINLLTFSLPETSLQ</sequence>
<organism evidence="2 3">
    <name type="scientific">Polarella glacialis</name>
    <name type="common">Dinoflagellate</name>
    <dbReference type="NCBI Taxonomy" id="89957"/>
    <lineage>
        <taxon>Eukaryota</taxon>
        <taxon>Sar</taxon>
        <taxon>Alveolata</taxon>
        <taxon>Dinophyceae</taxon>
        <taxon>Suessiales</taxon>
        <taxon>Suessiaceae</taxon>
        <taxon>Polarella</taxon>
    </lineage>
</organism>
<keyword evidence="1" id="KW-0472">Membrane</keyword>
<evidence type="ECO:0000256" key="1">
    <source>
        <dbReference type="SAM" id="Phobius"/>
    </source>
</evidence>
<keyword evidence="1" id="KW-0812">Transmembrane</keyword>
<dbReference type="Proteomes" id="UP000654075">
    <property type="component" value="Unassembled WGS sequence"/>
</dbReference>
<gene>
    <name evidence="2" type="ORF">PGLA1383_LOCUS7522</name>
</gene>
<keyword evidence="1" id="KW-1133">Transmembrane helix</keyword>
<dbReference type="AlphaFoldDB" id="A0A813DJA1"/>
<proteinExistence type="predicted"/>
<feature type="transmembrane region" description="Helical" evidence="1">
    <location>
        <begin position="71"/>
        <end position="92"/>
    </location>
</feature>
<evidence type="ECO:0000313" key="2">
    <source>
        <dbReference type="EMBL" id="CAE8588733.1"/>
    </source>
</evidence>
<evidence type="ECO:0000313" key="3">
    <source>
        <dbReference type="Proteomes" id="UP000654075"/>
    </source>
</evidence>
<feature type="transmembrane region" description="Helical" evidence="1">
    <location>
        <begin position="104"/>
        <end position="128"/>
    </location>
</feature>
<keyword evidence="3" id="KW-1185">Reference proteome</keyword>